<feature type="domain" description="TonB-dependent receptor-like beta-barrel" evidence="12">
    <location>
        <begin position="349"/>
        <end position="689"/>
    </location>
</feature>
<name>A0A1G6S7K5_9BACT</name>
<dbReference type="Gene3D" id="2.40.170.20">
    <property type="entry name" value="TonB-dependent receptor, beta-barrel domain"/>
    <property type="match status" value="1"/>
</dbReference>
<dbReference type="Pfam" id="PF13715">
    <property type="entry name" value="CarbopepD_reg_2"/>
    <property type="match status" value="1"/>
</dbReference>
<feature type="chain" id="PRO_5011695146" evidence="11">
    <location>
        <begin position="20"/>
        <end position="735"/>
    </location>
</feature>
<dbReference type="PANTHER" id="PTHR30069:SF29">
    <property type="entry name" value="HEMOGLOBIN AND HEMOGLOBIN-HAPTOGLOBIN-BINDING PROTEIN 1-RELATED"/>
    <property type="match status" value="1"/>
</dbReference>
<keyword evidence="8 14" id="KW-0675">Receptor</keyword>
<feature type="domain" description="TonB-dependent receptor plug" evidence="13">
    <location>
        <begin position="121"/>
        <end position="221"/>
    </location>
</feature>
<evidence type="ECO:0000256" key="3">
    <source>
        <dbReference type="ARBA" id="ARBA00022452"/>
    </source>
</evidence>
<evidence type="ECO:0000256" key="5">
    <source>
        <dbReference type="ARBA" id="ARBA00022729"/>
    </source>
</evidence>
<evidence type="ECO:0000313" key="15">
    <source>
        <dbReference type="Proteomes" id="UP000199452"/>
    </source>
</evidence>
<dbReference type="Pfam" id="PF07715">
    <property type="entry name" value="Plug"/>
    <property type="match status" value="1"/>
</dbReference>
<dbReference type="InterPro" id="IPR008969">
    <property type="entry name" value="CarboxyPept-like_regulatory"/>
</dbReference>
<evidence type="ECO:0000256" key="6">
    <source>
        <dbReference type="ARBA" id="ARBA00023077"/>
    </source>
</evidence>
<keyword evidence="3" id="KW-1134">Transmembrane beta strand</keyword>
<dbReference type="GO" id="GO:0044718">
    <property type="term" value="P:siderophore transmembrane transport"/>
    <property type="evidence" value="ECO:0007669"/>
    <property type="project" value="TreeGrafter"/>
</dbReference>
<keyword evidence="9" id="KW-0998">Cell outer membrane</keyword>
<keyword evidence="4" id="KW-0812">Transmembrane</keyword>
<comment type="similarity">
    <text evidence="10">Belongs to the TonB-dependent receptor family.</text>
</comment>
<evidence type="ECO:0000256" key="1">
    <source>
        <dbReference type="ARBA" id="ARBA00004571"/>
    </source>
</evidence>
<organism evidence="14 15">
    <name type="scientific">Williamwhitmania taraxaci</name>
    <dbReference type="NCBI Taxonomy" id="1640674"/>
    <lineage>
        <taxon>Bacteria</taxon>
        <taxon>Pseudomonadati</taxon>
        <taxon>Bacteroidota</taxon>
        <taxon>Bacteroidia</taxon>
        <taxon>Bacteroidales</taxon>
        <taxon>Williamwhitmaniaceae</taxon>
        <taxon>Williamwhitmania</taxon>
    </lineage>
</organism>
<evidence type="ECO:0000256" key="9">
    <source>
        <dbReference type="ARBA" id="ARBA00023237"/>
    </source>
</evidence>
<dbReference type="PANTHER" id="PTHR30069">
    <property type="entry name" value="TONB-DEPENDENT OUTER MEMBRANE RECEPTOR"/>
    <property type="match status" value="1"/>
</dbReference>
<gene>
    <name evidence="14" type="ORF">SAMN05216323_10879</name>
</gene>
<evidence type="ECO:0000256" key="7">
    <source>
        <dbReference type="ARBA" id="ARBA00023136"/>
    </source>
</evidence>
<protein>
    <submittedName>
        <fullName evidence="14">Outer membrane receptor for ferrienterochelin and colicins</fullName>
    </submittedName>
</protein>
<dbReference type="Proteomes" id="UP000199452">
    <property type="component" value="Unassembled WGS sequence"/>
</dbReference>
<keyword evidence="7 10" id="KW-0472">Membrane</keyword>
<evidence type="ECO:0000256" key="2">
    <source>
        <dbReference type="ARBA" id="ARBA00022448"/>
    </source>
</evidence>
<evidence type="ECO:0000256" key="10">
    <source>
        <dbReference type="RuleBase" id="RU003357"/>
    </source>
</evidence>
<accession>A0A1G6S7K5</accession>
<dbReference type="EMBL" id="FMYP01000087">
    <property type="protein sequence ID" value="SDD12107.1"/>
    <property type="molecule type" value="Genomic_DNA"/>
</dbReference>
<comment type="subcellular location">
    <subcellularLocation>
        <location evidence="1">Cell outer membrane</location>
        <topology evidence="1">Multi-pass membrane protein</topology>
    </subcellularLocation>
</comment>
<reference evidence="14 15" key="1">
    <citation type="submission" date="2016-09" db="EMBL/GenBank/DDBJ databases">
        <authorList>
            <person name="Capua I."/>
            <person name="De Benedictis P."/>
            <person name="Joannis T."/>
            <person name="Lombin L.H."/>
            <person name="Cattoli G."/>
        </authorList>
    </citation>
    <scope>NUCLEOTIDE SEQUENCE [LARGE SCALE GENOMIC DNA]</scope>
    <source>
        <strain evidence="14 15">A7P-90m</strain>
    </source>
</reference>
<evidence type="ECO:0000256" key="4">
    <source>
        <dbReference type="ARBA" id="ARBA00022692"/>
    </source>
</evidence>
<evidence type="ECO:0000256" key="11">
    <source>
        <dbReference type="SAM" id="SignalP"/>
    </source>
</evidence>
<proteinExistence type="inferred from homology"/>
<dbReference type="OrthoDB" id="1109239at2"/>
<dbReference type="SUPFAM" id="SSF56935">
    <property type="entry name" value="Porins"/>
    <property type="match status" value="1"/>
</dbReference>
<dbReference type="AlphaFoldDB" id="A0A1G6S7K5"/>
<dbReference type="InterPro" id="IPR039426">
    <property type="entry name" value="TonB-dep_rcpt-like"/>
</dbReference>
<dbReference type="Gene3D" id="2.60.40.1120">
    <property type="entry name" value="Carboxypeptidase-like, regulatory domain"/>
    <property type="match status" value="1"/>
</dbReference>
<sequence length="735" mass="81747">MKTIVGFLGLMALTITIQAQNITGTVYEPSSGGKLPLPGANIHWVGTQMGTATDGNGQFTLPRAEHVHMLVISHIGYAVDTLHVEHTTSTVEHTMESAVQIAEVVITQRESGAHFSRVASIQTQTITGGELKRAACCNLSESFATNASVDVNYSDAVSGAKQIQLLGLSGIYSQLMIENIPTLRGLGTTYGLSYVPGSWMESIQVSKGTSSVANGFESITGQVNVEFKKPLDKERLLVNGYTNSEGMSEGNIDLGMKVSDSWSTRLFFHSEYGDRRVDHNHDGFLDHPLVNQNHIFNRWFYNKGSLESQIWLKVLEEERTGGQTAFRRGQVSNNLNPYGITIDTRRVEGFFKMGYIFERPGTSLGFTSTVSNHDQDSRFGLNTYNGEQNSYNGNLILLSFIGNTAHQYKVGVNAIVDDFTQTMNSIADNYTEYTLGAYGEYTYKPSEHFTVLAGLRADNSSKYGLFATPRMHMKWDINDLFTARGSVGKGYRSPVVWAENSNLLATSRIITVGAVKQEEAVNYGLNATWRPWIGSAQMTLNFDIYHTQFLNQMVVDLYQSAGQAQIYNLNGRSYSTSAQVEATYVPVKGLSVTTAFRINDVETTYSGELKVKPLVSKYKGLFTTSYRTPKYGWQLDYTVQLHGEGELPYTGDLPAEHQRGSMFPSYIIQNIQIQKLFNRFDLYVGVENLGNYMQEHPVVAPTMPYGSHFDAATIWGPITGIKYYAGFRFTLERPE</sequence>
<feature type="signal peptide" evidence="11">
    <location>
        <begin position="1"/>
        <end position="19"/>
    </location>
</feature>
<dbReference type="GO" id="GO:0015344">
    <property type="term" value="F:siderophore uptake transmembrane transporter activity"/>
    <property type="evidence" value="ECO:0007669"/>
    <property type="project" value="TreeGrafter"/>
</dbReference>
<dbReference type="InterPro" id="IPR012910">
    <property type="entry name" value="Plug_dom"/>
</dbReference>
<dbReference type="GO" id="GO:0009279">
    <property type="term" value="C:cell outer membrane"/>
    <property type="evidence" value="ECO:0007669"/>
    <property type="project" value="UniProtKB-SubCell"/>
</dbReference>
<dbReference type="STRING" id="1640674.SAMN05216323_10879"/>
<dbReference type="SUPFAM" id="SSF49464">
    <property type="entry name" value="Carboxypeptidase regulatory domain-like"/>
    <property type="match status" value="1"/>
</dbReference>
<dbReference type="Pfam" id="PF00593">
    <property type="entry name" value="TonB_dep_Rec_b-barrel"/>
    <property type="match status" value="1"/>
</dbReference>
<keyword evidence="2" id="KW-0813">Transport</keyword>
<evidence type="ECO:0000313" key="14">
    <source>
        <dbReference type="EMBL" id="SDD12107.1"/>
    </source>
</evidence>
<dbReference type="InterPro" id="IPR036942">
    <property type="entry name" value="Beta-barrel_TonB_sf"/>
</dbReference>
<evidence type="ECO:0000256" key="8">
    <source>
        <dbReference type="ARBA" id="ARBA00023170"/>
    </source>
</evidence>
<keyword evidence="5 11" id="KW-0732">Signal</keyword>
<dbReference type="Gene3D" id="2.170.130.10">
    <property type="entry name" value="TonB-dependent receptor, plug domain"/>
    <property type="match status" value="1"/>
</dbReference>
<keyword evidence="6 10" id="KW-0798">TonB box</keyword>
<dbReference type="InterPro" id="IPR000531">
    <property type="entry name" value="Beta-barrel_TonB"/>
</dbReference>
<dbReference type="RefSeq" id="WP_092440738.1">
    <property type="nucleotide sequence ID" value="NZ_FMYP01000087.1"/>
</dbReference>
<evidence type="ECO:0000259" key="12">
    <source>
        <dbReference type="Pfam" id="PF00593"/>
    </source>
</evidence>
<evidence type="ECO:0000259" key="13">
    <source>
        <dbReference type="Pfam" id="PF07715"/>
    </source>
</evidence>
<keyword evidence="15" id="KW-1185">Reference proteome</keyword>
<dbReference type="InterPro" id="IPR037066">
    <property type="entry name" value="Plug_dom_sf"/>
</dbReference>